<dbReference type="GO" id="GO:0003677">
    <property type="term" value="F:DNA binding"/>
    <property type="evidence" value="ECO:0007669"/>
    <property type="project" value="InterPro"/>
</dbReference>
<evidence type="ECO:0000313" key="2">
    <source>
        <dbReference type="EMBL" id="QPH38264.1"/>
    </source>
</evidence>
<dbReference type="Pfam" id="PF01381">
    <property type="entry name" value="HTH_3"/>
    <property type="match status" value="1"/>
</dbReference>
<keyword evidence="3" id="KW-1185">Reference proteome</keyword>
<name>A0A7U3Q4P8_9SPHI</name>
<accession>A0A7U3Q4P8</accession>
<dbReference type="RefSeq" id="WP_196097625.1">
    <property type="nucleotide sequence ID" value="NZ_CP064939.1"/>
</dbReference>
<dbReference type="AlphaFoldDB" id="A0A7U3Q4P8"/>
<organism evidence="2 3">
    <name type="scientific">Pedobacter endophyticus</name>
    <dbReference type="NCBI Taxonomy" id="2789740"/>
    <lineage>
        <taxon>Bacteria</taxon>
        <taxon>Pseudomonadati</taxon>
        <taxon>Bacteroidota</taxon>
        <taxon>Sphingobacteriia</taxon>
        <taxon>Sphingobacteriales</taxon>
        <taxon>Sphingobacteriaceae</taxon>
        <taxon>Pedobacter</taxon>
    </lineage>
</organism>
<dbReference type="Gene3D" id="1.10.260.40">
    <property type="entry name" value="lambda repressor-like DNA-binding domains"/>
    <property type="match status" value="1"/>
</dbReference>
<proteinExistence type="predicted"/>
<reference evidence="2 3" key="1">
    <citation type="submission" date="2020-11" db="EMBL/GenBank/DDBJ databases">
        <title>Pedobacter endophytica, an endophytic bacteria isolated form Carex pumila.</title>
        <authorList>
            <person name="Peng Y."/>
            <person name="Jiang L."/>
            <person name="Lee J."/>
        </authorList>
    </citation>
    <scope>NUCLEOTIDE SEQUENCE [LARGE SCALE GENOMIC DNA]</scope>
    <source>
        <strain evidence="2 3">JBR3-12</strain>
    </source>
</reference>
<sequence length="70" mass="8269">MDEEKIKLICTKIRLKRIEMGYSQEYMAYQLSISQNVYSQNERNIKNVPFYRVLLLVNILGLDISELINA</sequence>
<dbReference type="Proteomes" id="UP000594759">
    <property type="component" value="Chromosome"/>
</dbReference>
<dbReference type="PROSITE" id="PS50943">
    <property type="entry name" value="HTH_CROC1"/>
    <property type="match status" value="1"/>
</dbReference>
<dbReference type="KEGG" id="pex:IZT61_14325"/>
<protein>
    <submittedName>
        <fullName evidence="2">Helix-turn-helix transcriptional regulator</fullName>
    </submittedName>
</protein>
<dbReference type="EMBL" id="CP064939">
    <property type="protein sequence ID" value="QPH38264.1"/>
    <property type="molecule type" value="Genomic_DNA"/>
</dbReference>
<dbReference type="CDD" id="cd00093">
    <property type="entry name" value="HTH_XRE"/>
    <property type="match status" value="1"/>
</dbReference>
<evidence type="ECO:0000313" key="3">
    <source>
        <dbReference type="Proteomes" id="UP000594759"/>
    </source>
</evidence>
<dbReference type="InterPro" id="IPR010982">
    <property type="entry name" value="Lambda_DNA-bd_dom_sf"/>
</dbReference>
<evidence type="ECO:0000259" key="1">
    <source>
        <dbReference type="PROSITE" id="PS50943"/>
    </source>
</evidence>
<dbReference type="SUPFAM" id="SSF47413">
    <property type="entry name" value="lambda repressor-like DNA-binding domains"/>
    <property type="match status" value="1"/>
</dbReference>
<dbReference type="InterPro" id="IPR001387">
    <property type="entry name" value="Cro/C1-type_HTH"/>
</dbReference>
<gene>
    <name evidence="2" type="ORF">IZT61_14325</name>
</gene>
<feature type="domain" description="HTH cro/C1-type" evidence="1">
    <location>
        <begin position="13"/>
        <end position="67"/>
    </location>
</feature>
<dbReference type="SMART" id="SM00530">
    <property type="entry name" value="HTH_XRE"/>
    <property type="match status" value="1"/>
</dbReference>